<keyword evidence="5 6" id="KW-0927">Auxin signaling pathway</keyword>
<evidence type="ECO:0000313" key="9">
    <source>
        <dbReference type="EMBL" id="WOL07230.1"/>
    </source>
</evidence>
<dbReference type="Proteomes" id="UP001327560">
    <property type="component" value="Chromosome 5"/>
</dbReference>
<keyword evidence="4 6" id="KW-0539">Nucleus</keyword>
<dbReference type="EMBL" id="CP136894">
    <property type="protein sequence ID" value="WOL07230.1"/>
    <property type="molecule type" value="Genomic_DNA"/>
</dbReference>
<gene>
    <name evidence="9" type="ORF">Cni_G15969</name>
</gene>
<feature type="region of interest" description="Disordered" evidence="7">
    <location>
        <begin position="115"/>
        <end position="141"/>
    </location>
</feature>
<keyword evidence="3 6" id="KW-0804">Transcription</keyword>
<sequence length="443" mass="49888">MYPSLFPISLKRSWHHGISFPHDNKEDDLNAFMWSRGVAAERGLYSMNLSSLGMGPWIQQRSEPLLLGTEFNQYQAMPSVALQDIRCGDILKQQFLQNQQPIQFIQQSCPSSSLLQQQDYQQTPQQQITNSQPQCLPENRRHPVPYQQLQPLHNEQQKQQAEEAHAYTQSFSMHNNHVQQQANLPSPLFENSVIPDSSLNFSSICTSSSVQDILGSAYREGNAGASNYSRIGQPMSCNRPGQQSWEPNFTKPQSISFDSAVLLPSFPAKNSTVGNENLTDNHNYSMYGVSKDSTSLLSNAVPNLGTVNDVQTVPYTGTCFQNSLYGYLDDSSNLLHDTGEADPQSRNFVKVYKSGSVGRSLDISRFSNYDELREELGQMYGIEGLLEDPLRSGWQLVFVDRENDVLLLGDDPWESFVNNVWYIKILSPEDVLKMGKQGVESFC</sequence>
<dbReference type="GO" id="GO:0006355">
    <property type="term" value="P:regulation of DNA-templated transcription"/>
    <property type="evidence" value="ECO:0007669"/>
    <property type="project" value="InterPro"/>
</dbReference>
<dbReference type="FunFam" id="3.10.20.90:FF:000047">
    <property type="entry name" value="Auxin response factor"/>
    <property type="match status" value="1"/>
</dbReference>
<name>A0AAQ3QGB9_9LILI</name>
<organism evidence="9 10">
    <name type="scientific">Canna indica</name>
    <name type="common">Indian-shot</name>
    <dbReference type="NCBI Taxonomy" id="4628"/>
    <lineage>
        <taxon>Eukaryota</taxon>
        <taxon>Viridiplantae</taxon>
        <taxon>Streptophyta</taxon>
        <taxon>Embryophyta</taxon>
        <taxon>Tracheophyta</taxon>
        <taxon>Spermatophyta</taxon>
        <taxon>Magnoliopsida</taxon>
        <taxon>Liliopsida</taxon>
        <taxon>Zingiberales</taxon>
        <taxon>Cannaceae</taxon>
        <taxon>Canna</taxon>
    </lineage>
</organism>
<protein>
    <recommendedName>
        <fullName evidence="6">Auxin-responsive protein</fullName>
    </recommendedName>
</protein>
<dbReference type="InterPro" id="IPR053793">
    <property type="entry name" value="PB1-like"/>
</dbReference>
<evidence type="ECO:0000313" key="10">
    <source>
        <dbReference type="Proteomes" id="UP001327560"/>
    </source>
</evidence>
<evidence type="ECO:0000256" key="7">
    <source>
        <dbReference type="SAM" id="MobiDB-lite"/>
    </source>
</evidence>
<dbReference type="InterPro" id="IPR044835">
    <property type="entry name" value="ARF_plant"/>
</dbReference>
<comment type="subunit">
    <text evidence="6">Homodimers and heterodimers.</text>
</comment>
<keyword evidence="10" id="KW-1185">Reference proteome</keyword>
<evidence type="ECO:0000256" key="5">
    <source>
        <dbReference type="ARBA" id="ARBA00023294"/>
    </source>
</evidence>
<feature type="domain" description="PB1" evidence="8">
    <location>
        <begin position="346"/>
        <end position="430"/>
    </location>
</feature>
<dbReference type="InterPro" id="IPR033389">
    <property type="entry name" value="AUX/IAA_dom"/>
</dbReference>
<dbReference type="PROSITE" id="PS51745">
    <property type="entry name" value="PB1"/>
    <property type="match status" value="1"/>
</dbReference>
<proteinExistence type="inferred from homology"/>
<dbReference type="AlphaFoldDB" id="A0AAQ3QGB9"/>
<dbReference type="GO" id="GO:0009734">
    <property type="term" value="P:auxin-activated signaling pathway"/>
    <property type="evidence" value="ECO:0007669"/>
    <property type="project" value="UniProtKB-UniRule"/>
</dbReference>
<dbReference type="SUPFAM" id="SSF54277">
    <property type="entry name" value="CAD &amp; PB1 domains"/>
    <property type="match status" value="1"/>
</dbReference>
<accession>A0AAQ3QGB9</accession>
<evidence type="ECO:0000256" key="1">
    <source>
        <dbReference type="ARBA" id="ARBA00004123"/>
    </source>
</evidence>
<feature type="compositionally biased region" description="Low complexity" evidence="7">
    <location>
        <begin position="115"/>
        <end position="134"/>
    </location>
</feature>
<reference evidence="9 10" key="1">
    <citation type="submission" date="2023-10" db="EMBL/GenBank/DDBJ databases">
        <title>Chromosome-scale genome assembly provides insights into flower coloration mechanisms of Canna indica.</title>
        <authorList>
            <person name="Li C."/>
        </authorList>
    </citation>
    <scope>NUCLEOTIDE SEQUENCE [LARGE SCALE GENOMIC DNA]</scope>
    <source>
        <tissue evidence="9">Flower</tissue>
    </source>
</reference>
<comment type="subcellular location">
    <subcellularLocation>
        <location evidence="1 6">Nucleus</location>
    </subcellularLocation>
</comment>
<comment type="function">
    <text evidence="6">Aux/IAA proteins are short-lived transcriptional factors that function as repressors of early auxin response genes at low auxin concentrations.</text>
</comment>
<dbReference type="GO" id="GO:0005634">
    <property type="term" value="C:nucleus"/>
    <property type="evidence" value="ECO:0007669"/>
    <property type="project" value="UniProtKB-SubCell"/>
</dbReference>
<evidence type="ECO:0000256" key="2">
    <source>
        <dbReference type="ARBA" id="ARBA00023015"/>
    </source>
</evidence>
<dbReference type="Pfam" id="PF02309">
    <property type="entry name" value="AUX_IAA"/>
    <property type="match status" value="1"/>
</dbReference>
<keyword evidence="6" id="KW-0678">Repressor</keyword>
<dbReference type="PANTHER" id="PTHR31384:SF150">
    <property type="entry name" value="AUXIN RESPONSE FACTOR 6"/>
    <property type="match status" value="1"/>
</dbReference>
<evidence type="ECO:0000256" key="3">
    <source>
        <dbReference type="ARBA" id="ARBA00023163"/>
    </source>
</evidence>
<evidence type="ECO:0000256" key="6">
    <source>
        <dbReference type="RuleBase" id="RU004549"/>
    </source>
</evidence>
<comment type="similarity">
    <text evidence="6">Belongs to the Aux/IAA family.</text>
</comment>
<dbReference type="PANTHER" id="PTHR31384">
    <property type="entry name" value="AUXIN RESPONSE FACTOR 4-RELATED"/>
    <property type="match status" value="1"/>
</dbReference>
<evidence type="ECO:0000259" key="8">
    <source>
        <dbReference type="PROSITE" id="PS51745"/>
    </source>
</evidence>
<keyword evidence="2 6" id="KW-0805">Transcription regulation</keyword>
<dbReference type="GO" id="GO:0003677">
    <property type="term" value="F:DNA binding"/>
    <property type="evidence" value="ECO:0007669"/>
    <property type="project" value="InterPro"/>
</dbReference>
<evidence type="ECO:0000256" key="4">
    <source>
        <dbReference type="ARBA" id="ARBA00023242"/>
    </source>
</evidence>
<dbReference type="Gene3D" id="3.10.20.90">
    <property type="entry name" value="Phosphatidylinositol 3-kinase Catalytic Subunit, Chain A, domain 1"/>
    <property type="match status" value="1"/>
</dbReference>